<gene>
    <name evidence="1" type="ORF">NECHADRAFT_84057</name>
</gene>
<evidence type="ECO:0000313" key="2">
    <source>
        <dbReference type="Proteomes" id="UP000005206"/>
    </source>
</evidence>
<reference evidence="1 2" key="1">
    <citation type="journal article" date="2009" name="PLoS Genet.">
        <title>The genome of Nectria haematococca: contribution of supernumerary chromosomes to gene expansion.</title>
        <authorList>
            <person name="Coleman J.J."/>
            <person name="Rounsley S.D."/>
            <person name="Rodriguez-Carres M."/>
            <person name="Kuo A."/>
            <person name="Wasmann C.C."/>
            <person name="Grimwood J."/>
            <person name="Schmutz J."/>
            <person name="Taga M."/>
            <person name="White G.J."/>
            <person name="Zhou S."/>
            <person name="Schwartz D.C."/>
            <person name="Freitag M."/>
            <person name="Ma L.J."/>
            <person name="Danchin E.G."/>
            <person name="Henrissat B."/>
            <person name="Coutinho P.M."/>
            <person name="Nelson D.R."/>
            <person name="Straney D."/>
            <person name="Napoli C.A."/>
            <person name="Barker B.M."/>
            <person name="Gribskov M."/>
            <person name="Rep M."/>
            <person name="Kroken S."/>
            <person name="Molnar I."/>
            <person name="Rensing C."/>
            <person name="Kennell J.C."/>
            <person name="Zamora J."/>
            <person name="Farman M.L."/>
            <person name="Selker E.U."/>
            <person name="Salamov A."/>
            <person name="Shapiro H."/>
            <person name="Pangilinan J."/>
            <person name="Lindquist E."/>
            <person name="Lamers C."/>
            <person name="Grigoriev I.V."/>
            <person name="Geiser D.M."/>
            <person name="Covert S.F."/>
            <person name="Temporini E."/>
            <person name="Vanetten H.D."/>
        </authorList>
    </citation>
    <scope>NUCLEOTIDE SEQUENCE [LARGE SCALE GENOMIC DNA]</scope>
    <source>
        <strain evidence="2">ATCC MYA-4622 / CBS 123669 / FGSC 9596 / NRRL 45880 / 77-13-4</strain>
    </source>
</reference>
<accession>C7YZK2</accession>
<organism evidence="1 2">
    <name type="scientific">Fusarium vanettenii (strain ATCC MYA-4622 / CBS 123669 / FGSC 9596 / NRRL 45880 / 77-13-4)</name>
    <name type="common">Fusarium solani subsp. pisi</name>
    <dbReference type="NCBI Taxonomy" id="660122"/>
    <lineage>
        <taxon>Eukaryota</taxon>
        <taxon>Fungi</taxon>
        <taxon>Dikarya</taxon>
        <taxon>Ascomycota</taxon>
        <taxon>Pezizomycotina</taxon>
        <taxon>Sordariomycetes</taxon>
        <taxon>Hypocreomycetidae</taxon>
        <taxon>Hypocreales</taxon>
        <taxon>Nectriaceae</taxon>
        <taxon>Fusarium</taxon>
        <taxon>Fusarium solani species complex</taxon>
        <taxon>Fusarium vanettenii</taxon>
    </lineage>
</organism>
<dbReference type="GeneID" id="9667607"/>
<dbReference type="InParanoid" id="C7YZK2"/>
<dbReference type="AlphaFoldDB" id="C7YZK2"/>
<dbReference type="HOGENOM" id="CLU_1402798_0_0_1"/>
<dbReference type="KEGG" id="nhe:NECHADRAFT_84057"/>
<proteinExistence type="predicted"/>
<dbReference type="VEuPathDB" id="FungiDB:NECHADRAFT_84057"/>
<dbReference type="OrthoDB" id="4688861at2759"/>
<sequence>MHSESPIRRSALHYIAPIYTMEYTMESWQLLPPELRLMVLDLLADDPAPKKKTKFSKYPLTQYSLVCRAWQIFFERLLYRHLCVDRVSLYDFEQFVCRQRCFVKHIRLNVDVKAFDHLARKKFDMRFLSYERSNVSETLIYLFRILSRWRPEFDCSKDVTFEITGCPRARIAETASRLNCSAHCSGPLTIPRYY</sequence>
<dbReference type="RefSeq" id="XP_003048332.1">
    <property type="nucleotide sequence ID" value="XM_003048286.1"/>
</dbReference>
<name>C7YZK2_FUSV7</name>
<dbReference type="Proteomes" id="UP000005206">
    <property type="component" value="Chromosome 8"/>
</dbReference>
<keyword evidence="2" id="KW-1185">Reference proteome</keyword>
<dbReference type="EMBL" id="GG698904">
    <property type="protein sequence ID" value="EEU42619.1"/>
    <property type="molecule type" value="Genomic_DNA"/>
</dbReference>
<protein>
    <submittedName>
        <fullName evidence="1">Uncharacterized protein</fullName>
    </submittedName>
</protein>
<evidence type="ECO:0000313" key="1">
    <source>
        <dbReference type="EMBL" id="EEU42619.1"/>
    </source>
</evidence>